<dbReference type="AlphaFoldDB" id="A0A5B8FHR9"/>
<evidence type="ECO:0000256" key="2">
    <source>
        <dbReference type="ARBA" id="ARBA00022692"/>
    </source>
</evidence>
<dbReference type="InterPro" id="IPR037185">
    <property type="entry name" value="EmrE-like"/>
</dbReference>
<keyword evidence="2 5" id="KW-0812">Transmembrane</keyword>
<name>A0A5B8FHR9_9RHOB</name>
<keyword evidence="3 5" id="KW-1133">Transmembrane helix</keyword>
<evidence type="ECO:0000256" key="1">
    <source>
        <dbReference type="ARBA" id="ARBA00004141"/>
    </source>
</evidence>
<dbReference type="PANTHER" id="PTHR32322">
    <property type="entry name" value="INNER MEMBRANE TRANSPORTER"/>
    <property type="match status" value="1"/>
</dbReference>
<reference evidence="8 9" key="1">
    <citation type="submission" date="2019-06" db="EMBL/GenBank/DDBJ databases">
        <title>Genome sequence of Rhodobacteraceae bacterium D4M1.</title>
        <authorList>
            <person name="Cao J."/>
        </authorList>
    </citation>
    <scope>NUCLEOTIDE SEQUENCE [LARGE SCALE GENOMIC DNA]</scope>
    <source>
        <strain evidence="8 9">D4M1</strain>
    </source>
</reference>
<dbReference type="GO" id="GO:0016020">
    <property type="term" value="C:membrane"/>
    <property type="evidence" value="ECO:0007669"/>
    <property type="project" value="UniProtKB-SubCell"/>
</dbReference>
<dbReference type="EMBL" id="CP040818">
    <property type="protein sequence ID" value="QDL92288.1"/>
    <property type="molecule type" value="Genomic_DNA"/>
</dbReference>
<evidence type="ECO:0000313" key="8">
    <source>
        <dbReference type="EMBL" id="QDL92288.1"/>
    </source>
</evidence>
<feature type="signal peptide" evidence="6">
    <location>
        <begin position="1"/>
        <end position="21"/>
    </location>
</feature>
<feature type="transmembrane region" description="Helical" evidence="5">
    <location>
        <begin position="119"/>
        <end position="141"/>
    </location>
</feature>
<feature type="transmembrane region" description="Helical" evidence="5">
    <location>
        <begin position="65"/>
        <end position="86"/>
    </location>
</feature>
<dbReference type="InterPro" id="IPR050638">
    <property type="entry name" value="AA-Vitamin_Transporters"/>
</dbReference>
<evidence type="ECO:0000313" key="9">
    <source>
        <dbReference type="Proteomes" id="UP000305888"/>
    </source>
</evidence>
<gene>
    <name evidence="8" type="ORF">FDP22_11175</name>
</gene>
<evidence type="ECO:0000256" key="5">
    <source>
        <dbReference type="SAM" id="Phobius"/>
    </source>
</evidence>
<evidence type="ECO:0000259" key="7">
    <source>
        <dbReference type="Pfam" id="PF00892"/>
    </source>
</evidence>
<dbReference type="SUPFAM" id="SSF103481">
    <property type="entry name" value="Multidrug resistance efflux transporter EmrE"/>
    <property type="match status" value="2"/>
</dbReference>
<feature type="transmembrane region" description="Helical" evidence="5">
    <location>
        <begin position="199"/>
        <end position="220"/>
    </location>
</feature>
<feature type="chain" id="PRO_5023084223" evidence="6">
    <location>
        <begin position="22"/>
        <end position="282"/>
    </location>
</feature>
<keyword evidence="4 5" id="KW-0472">Membrane</keyword>
<dbReference type="Proteomes" id="UP000305888">
    <property type="component" value="Chromosome"/>
</dbReference>
<dbReference type="PANTHER" id="PTHR32322:SF9">
    <property type="entry name" value="AMINO-ACID METABOLITE EFFLUX PUMP-RELATED"/>
    <property type="match status" value="1"/>
</dbReference>
<feature type="transmembrane region" description="Helical" evidence="5">
    <location>
        <begin position="147"/>
        <end position="164"/>
    </location>
</feature>
<feature type="transmembrane region" description="Helical" evidence="5">
    <location>
        <begin position="258"/>
        <end position="278"/>
    </location>
</feature>
<proteinExistence type="predicted"/>
<organism evidence="8 9">
    <name type="scientific">Paroceanicella profunda</name>
    <dbReference type="NCBI Taxonomy" id="2579971"/>
    <lineage>
        <taxon>Bacteria</taxon>
        <taxon>Pseudomonadati</taxon>
        <taxon>Pseudomonadota</taxon>
        <taxon>Alphaproteobacteria</taxon>
        <taxon>Rhodobacterales</taxon>
        <taxon>Paracoccaceae</taxon>
        <taxon>Paroceanicella</taxon>
    </lineage>
</organism>
<feature type="transmembrane region" description="Helical" evidence="5">
    <location>
        <begin position="33"/>
        <end position="53"/>
    </location>
</feature>
<accession>A0A5B8FHR9</accession>
<dbReference type="InterPro" id="IPR000620">
    <property type="entry name" value="EamA_dom"/>
</dbReference>
<evidence type="ECO:0000256" key="4">
    <source>
        <dbReference type="ARBA" id="ARBA00023136"/>
    </source>
</evidence>
<feature type="transmembrane region" description="Helical" evidence="5">
    <location>
        <begin position="92"/>
        <end position="112"/>
    </location>
</feature>
<comment type="subcellular location">
    <subcellularLocation>
        <location evidence="1">Membrane</location>
        <topology evidence="1">Multi-pass membrane protein</topology>
    </subcellularLocation>
</comment>
<dbReference type="RefSeq" id="WP_138572972.1">
    <property type="nucleotide sequence ID" value="NZ_CP040818.1"/>
</dbReference>
<dbReference type="OrthoDB" id="321830at2"/>
<dbReference type="Pfam" id="PF00892">
    <property type="entry name" value="EamA"/>
    <property type="match status" value="1"/>
</dbReference>
<dbReference type="KEGG" id="ppru:FDP22_11175"/>
<feature type="transmembrane region" description="Helical" evidence="5">
    <location>
        <begin position="232"/>
        <end position="252"/>
    </location>
</feature>
<protein>
    <submittedName>
        <fullName evidence="8">DMT family transporter</fullName>
    </submittedName>
</protein>
<feature type="domain" description="EamA" evidence="7">
    <location>
        <begin position="150"/>
        <end position="272"/>
    </location>
</feature>
<keyword evidence="9" id="KW-1185">Reference proteome</keyword>
<evidence type="ECO:0000256" key="3">
    <source>
        <dbReference type="ARBA" id="ARBA00022989"/>
    </source>
</evidence>
<sequence>MRLFLLTALTLIAFAANSVLARAALAEGAIGPGLFTALRLAAGALMLGFLVAARRRRAGRGAGGLSGGWFPALMLLVYAAGFSFAYTGLPTGTGALILFGGVQVTMFAGALAGGERPGVARWAGAVLALAGLGVLFAPGAAAPAPDRAALMLAAAVGWGVYSLRGRAAGDALGATAGNFLLAAVPGCAIGLLAGEPAPGLVGVLLAVASGAVASGLGYALWYTVLLRLEMSVAAVAQLTVPLIALAGGMVFLGEPATWRFAVAAALVLGGVGGAILLGRRRA</sequence>
<feature type="transmembrane region" description="Helical" evidence="5">
    <location>
        <begin position="171"/>
        <end position="193"/>
    </location>
</feature>
<evidence type="ECO:0000256" key="6">
    <source>
        <dbReference type="SAM" id="SignalP"/>
    </source>
</evidence>
<keyword evidence="6" id="KW-0732">Signal</keyword>